<reference evidence="1 2" key="1">
    <citation type="journal article" date="2020" name="Int. J. Syst. Evol. Microbiol.">
        <title>Reclassification of Streptomyces castelarensis and Streptomyces sporoclivatus as later heterotypic synonyms of Streptomyces antimycoticus.</title>
        <authorList>
            <person name="Komaki H."/>
            <person name="Tamura T."/>
        </authorList>
    </citation>
    <scope>NUCLEOTIDE SEQUENCE [LARGE SCALE GENOMIC DNA]</scope>
    <source>
        <strain evidence="1 2">NBRC 13459</strain>
    </source>
</reference>
<proteinExistence type="predicted"/>
<dbReference type="EMBL" id="BJHW01000001">
    <property type="protein sequence ID" value="GDY57724.1"/>
    <property type="molecule type" value="Genomic_DNA"/>
</dbReference>
<organism evidence="1 2">
    <name type="scientific">Streptomyces violaceusniger</name>
    <dbReference type="NCBI Taxonomy" id="68280"/>
    <lineage>
        <taxon>Bacteria</taxon>
        <taxon>Bacillati</taxon>
        <taxon>Actinomycetota</taxon>
        <taxon>Actinomycetes</taxon>
        <taxon>Kitasatosporales</taxon>
        <taxon>Streptomycetaceae</taxon>
        <taxon>Streptomyces</taxon>
        <taxon>Streptomyces violaceusniger group</taxon>
    </lineage>
</organism>
<sequence>MAGQAGAARGGGVGWALEHHFIRHSAVTLAAVTLAPAMARQVDLRCFRVNRAPAEWMWPSKRRRPPGRVAAGASATLHRPSEVTMAVDGGVRRITSGGGQMVAARVNGCRGRGDLSFHETRSISPTHCVKCVYSC</sequence>
<evidence type="ECO:0000313" key="1">
    <source>
        <dbReference type="EMBL" id="GDY57724.1"/>
    </source>
</evidence>
<accession>A0A4D4LBK1</accession>
<protein>
    <submittedName>
        <fullName evidence="1">Uncharacterized protein</fullName>
    </submittedName>
</protein>
<comment type="caution">
    <text evidence="1">The sequence shown here is derived from an EMBL/GenBank/DDBJ whole genome shotgun (WGS) entry which is preliminary data.</text>
</comment>
<keyword evidence="2" id="KW-1185">Reference proteome</keyword>
<gene>
    <name evidence="1" type="ORF">SVIO_083470</name>
</gene>
<name>A0A4D4LBK1_STRVO</name>
<evidence type="ECO:0000313" key="2">
    <source>
        <dbReference type="Proteomes" id="UP000301309"/>
    </source>
</evidence>
<dbReference type="AlphaFoldDB" id="A0A4D4LBK1"/>
<dbReference type="Proteomes" id="UP000301309">
    <property type="component" value="Unassembled WGS sequence"/>
</dbReference>